<dbReference type="InterPro" id="IPR036291">
    <property type="entry name" value="NAD(P)-bd_dom_sf"/>
</dbReference>
<name>A0A6N9Q3R8_9BACL</name>
<dbReference type="Pfam" id="PF22725">
    <property type="entry name" value="GFO_IDH_MocA_C3"/>
    <property type="match status" value="1"/>
</dbReference>
<feature type="domain" description="Gfo/Idh/MocA-like oxidoreductase N-terminal" evidence="3">
    <location>
        <begin position="7"/>
        <end position="123"/>
    </location>
</feature>
<dbReference type="PANTHER" id="PTHR22604:SF105">
    <property type="entry name" value="TRANS-1,2-DIHYDROBENZENE-1,2-DIOL DEHYDROGENASE"/>
    <property type="match status" value="1"/>
</dbReference>
<reference evidence="5 6" key="1">
    <citation type="submission" date="2019-01" db="EMBL/GenBank/DDBJ databases">
        <title>Chengkuizengella sp. nov., isolated from deep-sea sediment of East Pacific Ocean.</title>
        <authorList>
            <person name="Yang J."/>
            <person name="Lai Q."/>
            <person name="Shao Z."/>
        </authorList>
    </citation>
    <scope>NUCLEOTIDE SEQUENCE [LARGE SCALE GENOMIC DNA]</scope>
    <source>
        <strain evidence="5 6">YPA3-1-1</strain>
    </source>
</reference>
<evidence type="ECO:0000259" key="4">
    <source>
        <dbReference type="Pfam" id="PF22725"/>
    </source>
</evidence>
<dbReference type="Gene3D" id="3.40.50.720">
    <property type="entry name" value="NAD(P)-binding Rossmann-like Domain"/>
    <property type="match status" value="1"/>
</dbReference>
<dbReference type="SUPFAM" id="SSF51735">
    <property type="entry name" value="NAD(P)-binding Rossmann-fold domains"/>
    <property type="match status" value="1"/>
</dbReference>
<dbReference type="AlphaFoldDB" id="A0A6N9Q3R8"/>
<organism evidence="5 6">
    <name type="scientific">Chengkuizengella marina</name>
    <dbReference type="NCBI Taxonomy" id="2507566"/>
    <lineage>
        <taxon>Bacteria</taxon>
        <taxon>Bacillati</taxon>
        <taxon>Bacillota</taxon>
        <taxon>Bacilli</taxon>
        <taxon>Bacillales</taxon>
        <taxon>Paenibacillaceae</taxon>
        <taxon>Chengkuizengella</taxon>
    </lineage>
</organism>
<dbReference type="GO" id="GO:0016491">
    <property type="term" value="F:oxidoreductase activity"/>
    <property type="evidence" value="ECO:0007669"/>
    <property type="project" value="UniProtKB-KW"/>
</dbReference>
<protein>
    <submittedName>
        <fullName evidence="5">Gfo/Idh/MocA family oxidoreductase</fullName>
    </submittedName>
</protein>
<dbReference type="Gene3D" id="3.30.360.10">
    <property type="entry name" value="Dihydrodipicolinate Reductase, domain 2"/>
    <property type="match status" value="1"/>
</dbReference>
<evidence type="ECO:0000259" key="3">
    <source>
        <dbReference type="Pfam" id="PF01408"/>
    </source>
</evidence>
<dbReference type="InterPro" id="IPR055170">
    <property type="entry name" value="GFO_IDH_MocA-like_dom"/>
</dbReference>
<dbReference type="EMBL" id="SIJB01000024">
    <property type="protein sequence ID" value="NBI29457.1"/>
    <property type="molecule type" value="Genomic_DNA"/>
</dbReference>
<feature type="domain" description="GFO/IDH/MocA-like oxidoreductase" evidence="4">
    <location>
        <begin position="134"/>
        <end position="253"/>
    </location>
</feature>
<keyword evidence="2" id="KW-0560">Oxidoreductase</keyword>
<evidence type="ECO:0000256" key="1">
    <source>
        <dbReference type="ARBA" id="ARBA00010928"/>
    </source>
</evidence>
<comment type="caution">
    <text evidence="5">The sequence shown here is derived from an EMBL/GenBank/DDBJ whole genome shotgun (WGS) entry which is preliminary data.</text>
</comment>
<dbReference type="InterPro" id="IPR000683">
    <property type="entry name" value="Gfo/Idh/MocA-like_OxRdtase_N"/>
</dbReference>
<evidence type="ECO:0000256" key="2">
    <source>
        <dbReference type="ARBA" id="ARBA00023002"/>
    </source>
</evidence>
<dbReference type="GO" id="GO:0000166">
    <property type="term" value="F:nucleotide binding"/>
    <property type="evidence" value="ECO:0007669"/>
    <property type="project" value="InterPro"/>
</dbReference>
<accession>A0A6N9Q3R8</accession>
<gene>
    <name evidence="5" type="ORF">ERL59_10850</name>
</gene>
<dbReference type="Pfam" id="PF01408">
    <property type="entry name" value="GFO_IDH_MocA"/>
    <property type="match status" value="1"/>
</dbReference>
<dbReference type="SUPFAM" id="SSF55347">
    <property type="entry name" value="Glyceraldehyde-3-phosphate dehydrogenase-like, C-terminal domain"/>
    <property type="match status" value="1"/>
</dbReference>
<dbReference type="Proteomes" id="UP000448943">
    <property type="component" value="Unassembled WGS sequence"/>
</dbReference>
<evidence type="ECO:0000313" key="5">
    <source>
        <dbReference type="EMBL" id="NBI29457.1"/>
    </source>
</evidence>
<dbReference type="InterPro" id="IPR050984">
    <property type="entry name" value="Gfo/Idh/MocA_domain"/>
</dbReference>
<proteinExistence type="inferred from homology"/>
<keyword evidence="6" id="KW-1185">Reference proteome</keyword>
<dbReference type="PANTHER" id="PTHR22604">
    <property type="entry name" value="OXIDOREDUCTASES"/>
    <property type="match status" value="1"/>
</dbReference>
<evidence type="ECO:0000313" key="6">
    <source>
        <dbReference type="Proteomes" id="UP000448943"/>
    </source>
</evidence>
<comment type="similarity">
    <text evidence="1">Belongs to the Gfo/Idh/MocA family.</text>
</comment>
<dbReference type="OrthoDB" id="9815825at2"/>
<sequence length="333" mass="37250">MDTRKMKWGILGCANIAINSVIPAIKNSISNEVTAIASRGKDKALKTASALNIPRAYGSYEELLADPDVEAVYIPLPNHLHKQWTIKAAQAGKHILCEKPLALNEKEVEEMIEACDKANVYLAEAFMYRYHPRYIQLKETIRSGEIGEIRGIHSVFTFNNAEDMENVRYKQHMGGGSLYDVGCYPISAARMILENEPEAVTTHAFFSSQHDQVDMMASGLIEFPNQISLTFDCGMWAEFRNSIEIVGSDGKIEVPSAFITMDGKNHFIVTKQGISKVIEVPEVNQYTLQVDSFAQSVYQKQPLPFPSKDAHYNIKVVTACIESAKARKRIEIV</sequence>